<dbReference type="Proteomes" id="UP000298596">
    <property type="component" value="Plasmid p1"/>
</dbReference>
<geneLocation type="plasmid" evidence="1">
    <name>p1</name>
</geneLocation>
<evidence type="ECO:0000313" key="2">
    <source>
        <dbReference type="Proteomes" id="UP000298596"/>
    </source>
</evidence>
<dbReference type="EMBL" id="CP032331">
    <property type="protein sequence ID" value="QCO04713.1"/>
    <property type="molecule type" value="Genomic_DNA"/>
</dbReference>
<keyword evidence="1" id="KW-0614">Plasmid</keyword>
<gene>
    <name evidence="1" type="ORF">D3867_22810</name>
</gene>
<reference evidence="1 2" key="1">
    <citation type="submission" date="2018-09" db="EMBL/GenBank/DDBJ databases">
        <title>Whole genome based analysis of evolution and adaptive divergence in Indian and Brazilian strains of Azospirillum brasilense.</title>
        <authorList>
            <person name="Singh C."/>
            <person name="Tripathi A.K."/>
        </authorList>
    </citation>
    <scope>NUCLEOTIDE SEQUENCE [LARGE SCALE GENOMIC DNA]</scope>
    <source>
        <strain evidence="1 2">MTCC4036</strain>
        <plasmid evidence="1 2">p1</plasmid>
    </source>
</reference>
<protein>
    <submittedName>
        <fullName evidence="1">Uncharacterized protein</fullName>
    </submittedName>
</protein>
<sequence length="59" mass="6682">MTSRRMMLLCHNVHSRVAAATQAITEPWVIEWYQPLVNGNAHAGTAKSHKAPEIRHIFC</sequence>
<name>A0A4D8Q5P2_AZOBR</name>
<dbReference type="AlphaFoldDB" id="A0A4D8Q5P2"/>
<evidence type="ECO:0000313" key="1">
    <source>
        <dbReference type="EMBL" id="QCO04713.1"/>
    </source>
</evidence>
<proteinExistence type="predicted"/>
<accession>A0A4D8Q5P2</accession>
<organism evidence="1 2">
    <name type="scientific">Azospirillum brasilense</name>
    <dbReference type="NCBI Taxonomy" id="192"/>
    <lineage>
        <taxon>Bacteria</taxon>
        <taxon>Pseudomonadati</taxon>
        <taxon>Pseudomonadota</taxon>
        <taxon>Alphaproteobacteria</taxon>
        <taxon>Rhodospirillales</taxon>
        <taxon>Azospirillaceae</taxon>
        <taxon>Azospirillum</taxon>
    </lineage>
</organism>